<sequence>MLPASLSRIVRLNISNTKIKPIPLPVVETKTSPIKSNLNFKFPFELPPSVLSNHKYYYNIPKTVPVSAREDELPALPTDIKGIDSSAYRFLNRKKNTKTVPTLVSGKYFQLKFYPDDHLLCIARKSNIAYTFTNSSGGFVFNNAQLSEQFKSYNGKYKRHLFFNKVLSPLNSAVKRVLFRRIVKRGLFNSLHKYVQPENVESEISKVRGVYQFRLFVIPKNEQEKQEVQSAIDNAIEKILSGKLKLETPQVSPREKEEFRKSLRLYKSPGEKNVRGYSPKFPFLRK</sequence>
<reference evidence="1" key="1">
    <citation type="submission" date="2022-03" db="EMBL/GenBank/DDBJ databases">
        <authorList>
            <person name="Legras J.-L."/>
            <person name="Devillers H."/>
            <person name="Grondin C."/>
        </authorList>
    </citation>
    <scope>NUCLEOTIDE SEQUENCE</scope>
    <source>
        <strain evidence="1">CLIB 1423</strain>
    </source>
</reference>
<keyword evidence="2" id="KW-1185">Reference proteome</keyword>
<evidence type="ECO:0000313" key="1">
    <source>
        <dbReference type="EMBL" id="CAH2354442.1"/>
    </source>
</evidence>
<organism evidence="1 2">
    <name type="scientific">[Candida] railenensis</name>
    <dbReference type="NCBI Taxonomy" id="45579"/>
    <lineage>
        <taxon>Eukaryota</taxon>
        <taxon>Fungi</taxon>
        <taxon>Dikarya</taxon>
        <taxon>Ascomycota</taxon>
        <taxon>Saccharomycotina</taxon>
        <taxon>Pichiomycetes</taxon>
        <taxon>Debaryomycetaceae</taxon>
        <taxon>Kurtzmaniella</taxon>
    </lineage>
</organism>
<comment type="caution">
    <text evidence="1">The sequence shown here is derived from an EMBL/GenBank/DDBJ whole genome shotgun (WGS) entry which is preliminary data.</text>
</comment>
<accession>A0A9P0QS12</accession>
<proteinExistence type="predicted"/>
<dbReference type="AlphaFoldDB" id="A0A9P0QS12"/>
<gene>
    <name evidence="1" type="ORF">CLIB1423_16S02762</name>
</gene>
<evidence type="ECO:0000313" key="2">
    <source>
        <dbReference type="Proteomes" id="UP000837801"/>
    </source>
</evidence>
<dbReference type="EMBL" id="CAKXYY010000016">
    <property type="protein sequence ID" value="CAH2354442.1"/>
    <property type="molecule type" value="Genomic_DNA"/>
</dbReference>
<dbReference type="OrthoDB" id="4009246at2759"/>
<name>A0A9P0QS12_9ASCO</name>
<protein>
    <submittedName>
        <fullName evidence="1">Uncharacterized protein</fullName>
    </submittedName>
</protein>
<dbReference type="Proteomes" id="UP000837801">
    <property type="component" value="Unassembled WGS sequence"/>
</dbReference>